<evidence type="ECO:0000256" key="5">
    <source>
        <dbReference type="ARBA" id="ARBA00022764"/>
    </source>
</evidence>
<keyword evidence="6" id="KW-0016">Alginate biosynthesis</keyword>
<keyword evidence="5" id="KW-0574">Periplasm</keyword>
<evidence type="ECO:0000313" key="8">
    <source>
        <dbReference type="EMBL" id="GGG44543.1"/>
    </source>
</evidence>
<evidence type="ECO:0000256" key="2">
    <source>
        <dbReference type="ARBA" id="ARBA00005182"/>
    </source>
</evidence>
<evidence type="ECO:0000256" key="4">
    <source>
        <dbReference type="ARBA" id="ARBA00022729"/>
    </source>
</evidence>
<dbReference type="EMBL" id="BMGS01000005">
    <property type="protein sequence ID" value="GGG44543.1"/>
    <property type="molecule type" value="Genomic_DNA"/>
</dbReference>
<feature type="domain" description="AlgX/AlgJ SGNH hydrolase-like" evidence="7">
    <location>
        <begin position="110"/>
        <end position="269"/>
    </location>
</feature>
<sequence length="428" mass="49231">MLGLLVLLLVLPALQARLRFYPEGELAGAFTRAPHPDFSWEGLRSTAYQEALGRYVEDRLGFRTLAIRLHNQLSFSLFRVAGLTDLTVGEHEVLFQPGPIATFAGQDLLDEAEVRFRVRRLRLVQQELARRGVKLLFVLAPNKARFQPEDLPLRLRPAPGTVTNYDLFTRAMRADSVALLDLVPVFARWKTTKPYPLFPRAGTHWSGYGATLAADTLLRHLEQLGNLRFPQVRTVGPPRIISSSDSLRATDNDLGWPLNLLWQREATPLAYRRLAFLPPQAGQTRPSALFVGDSFTWGLMQFSPYVQREFADDTRFWYYNNEVHLPDSTYHDTGERVANLNLQQQLESRRFVILLFTEHNLKDREYGFTDHVYRLYHPLTATDQAAIDQLAQKLAREASWEEQTKDLEGFQQRIRAKAQDLYERQLLQ</sequence>
<keyword evidence="9" id="KW-1185">Reference proteome</keyword>
<gene>
    <name evidence="8" type="ORF">GCM10011378_21110</name>
</gene>
<comment type="pathway">
    <text evidence="2">Glycan biosynthesis; alginate biosynthesis.</text>
</comment>
<dbReference type="Proteomes" id="UP000601361">
    <property type="component" value="Unassembled WGS sequence"/>
</dbReference>
<keyword evidence="3" id="KW-0808">Transferase</keyword>
<comment type="caution">
    <text evidence="8">The sequence shown here is derived from an EMBL/GenBank/DDBJ whole genome shotgun (WGS) entry which is preliminary data.</text>
</comment>
<evidence type="ECO:0000259" key="7">
    <source>
        <dbReference type="Pfam" id="PF16822"/>
    </source>
</evidence>
<comment type="subcellular location">
    <subcellularLocation>
        <location evidence="1">Periplasm</location>
    </subcellularLocation>
</comment>
<reference evidence="9" key="1">
    <citation type="journal article" date="2019" name="Int. J. Syst. Evol. Microbiol.">
        <title>The Global Catalogue of Microorganisms (GCM) 10K type strain sequencing project: providing services to taxonomists for standard genome sequencing and annotation.</title>
        <authorList>
            <consortium name="The Broad Institute Genomics Platform"/>
            <consortium name="The Broad Institute Genome Sequencing Center for Infectious Disease"/>
            <person name="Wu L."/>
            <person name="Ma J."/>
        </authorList>
    </citation>
    <scope>NUCLEOTIDE SEQUENCE [LARGE SCALE GENOMIC DNA]</scope>
    <source>
        <strain evidence="9">CGMCC 1.12990</strain>
    </source>
</reference>
<name>A0ABQ1WTM5_9BACT</name>
<keyword evidence="4" id="KW-0732">Signal</keyword>
<proteinExistence type="predicted"/>
<evidence type="ECO:0000256" key="3">
    <source>
        <dbReference type="ARBA" id="ARBA00022679"/>
    </source>
</evidence>
<accession>A0ABQ1WTM5</accession>
<dbReference type="InterPro" id="IPR031811">
    <property type="entry name" value="ALGX/ALGJ_SGNH-like"/>
</dbReference>
<protein>
    <submittedName>
        <fullName evidence="8">Sugar O-acetyltransferase</fullName>
    </submittedName>
</protein>
<dbReference type="Pfam" id="PF16822">
    <property type="entry name" value="ALGX"/>
    <property type="match status" value="1"/>
</dbReference>
<organism evidence="8 9">
    <name type="scientific">Hymenobacter glacieicola</name>
    <dbReference type="NCBI Taxonomy" id="1562124"/>
    <lineage>
        <taxon>Bacteria</taxon>
        <taxon>Pseudomonadati</taxon>
        <taxon>Bacteroidota</taxon>
        <taxon>Cytophagia</taxon>
        <taxon>Cytophagales</taxon>
        <taxon>Hymenobacteraceae</taxon>
        <taxon>Hymenobacter</taxon>
    </lineage>
</organism>
<evidence type="ECO:0000256" key="1">
    <source>
        <dbReference type="ARBA" id="ARBA00004418"/>
    </source>
</evidence>
<evidence type="ECO:0000256" key="6">
    <source>
        <dbReference type="ARBA" id="ARBA00022841"/>
    </source>
</evidence>
<evidence type="ECO:0000313" key="9">
    <source>
        <dbReference type="Proteomes" id="UP000601361"/>
    </source>
</evidence>